<dbReference type="GO" id="GO:0016740">
    <property type="term" value="F:transferase activity"/>
    <property type="evidence" value="ECO:0007669"/>
    <property type="project" value="UniProtKB-KW"/>
</dbReference>
<organism evidence="2 3">
    <name type="scientific">Fodinisporobacter ferrooxydans</name>
    <dbReference type="NCBI Taxonomy" id="2901836"/>
    <lineage>
        <taxon>Bacteria</taxon>
        <taxon>Bacillati</taxon>
        <taxon>Bacillota</taxon>
        <taxon>Bacilli</taxon>
        <taxon>Bacillales</taxon>
        <taxon>Alicyclobacillaceae</taxon>
        <taxon>Fodinisporobacter</taxon>
    </lineage>
</organism>
<reference evidence="2" key="1">
    <citation type="submission" date="2021-12" db="EMBL/GenBank/DDBJ databases">
        <title>Alicyclobacillaceae gen. nov., sp. nov., isolated from chalcocite enrichment system.</title>
        <authorList>
            <person name="Jiang Z."/>
        </authorList>
    </citation>
    <scope>NUCLEOTIDE SEQUENCE</scope>
    <source>
        <strain evidence="2">MYW30-H2</strain>
    </source>
</reference>
<dbReference type="Proteomes" id="UP000830167">
    <property type="component" value="Chromosome"/>
</dbReference>
<dbReference type="InterPro" id="IPR019896">
    <property type="entry name" value="Polysacch_pyruvyl_Trfase_CsaB"/>
</dbReference>
<dbReference type="InterPro" id="IPR007345">
    <property type="entry name" value="Polysacch_pyruvyl_Trfase"/>
</dbReference>
<sequence length="380" mass="42674">MPSILISGYYGFDNLGDDTVLYGILSGLRKLRPTATFTVLSNQPKRTETLFGIRAVDRWNLGTIFRELRKTDLLVMGGGSLLQDVTGPRSILYYLGIVALAKFLGKPVVFYAQGIGPVNKPLSKRLIKSIVNRVDLITVRDDKSHDDLQSFGVIRPPVHVTADPALAIEPLLFQPETGQAIFHEFHISPTEDRSRQVIGIAIRKWNAAVPYIDILAKAADRLVQQGYQVVFVPMQFPRDVEISREIADHMVQPSVVLDRQFSFREIASIIANLDIMVGMRLHSLILAAICNIPFVPISYDPKIDRFIHRMGMGKAIHVNQLDEETLVAQILACQTQFRENQPHLQHALQELRKEAEKSGELAVHFLKSAEPENGWIANQK</sequence>
<accession>A0ABY4CN61</accession>
<evidence type="ECO:0000259" key="1">
    <source>
        <dbReference type="Pfam" id="PF04230"/>
    </source>
</evidence>
<keyword evidence="3" id="KW-1185">Reference proteome</keyword>
<dbReference type="EMBL" id="CP089291">
    <property type="protein sequence ID" value="UOF91444.1"/>
    <property type="molecule type" value="Genomic_DNA"/>
</dbReference>
<dbReference type="PANTHER" id="PTHR36836">
    <property type="entry name" value="COLANIC ACID BIOSYNTHESIS PROTEIN WCAK"/>
    <property type="match status" value="1"/>
</dbReference>
<protein>
    <submittedName>
        <fullName evidence="2">Polysaccharide pyruvyl transferase CsaB</fullName>
    </submittedName>
</protein>
<gene>
    <name evidence="2" type="primary">csaB</name>
    <name evidence="2" type="ORF">LSG31_04100</name>
</gene>
<feature type="domain" description="Polysaccharide pyruvyl transferase" evidence="1">
    <location>
        <begin position="14"/>
        <end position="301"/>
    </location>
</feature>
<dbReference type="SUPFAM" id="SSF53756">
    <property type="entry name" value="UDP-Glycosyltransferase/glycogen phosphorylase"/>
    <property type="match status" value="1"/>
</dbReference>
<name>A0ABY4CN61_9BACL</name>
<dbReference type="PANTHER" id="PTHR36836:SF1">
    <property type="entry name" value="COLANIC ACID BIOSYNTHESIS PROTEIN WCAK"/>
    <property type="match status" value="1"/>
</dbReference>
<dbReference type="NCBIfam" id="TIGR03609">
    <property type="entry name" value="S_layer_CsaB"/>
    <property type="match status" value="1"/>
</dbReference>
<dbReference type="Pfam" id="PF04230">
    <property type="entry name" value="PS_pyruv_trans"/>
    <property type="match status" value="1"/>
</dbReference>
<proteinExistence type="predicted"/>
<dbReference type="RefSeq" id="WP_347438139.1">
    <property type="nucleotide sequence ID" value="NZ_CP089291.1"/>
</dbReference>
<dbReference type="Gene3D" id="3.40.50.2000">
    <property type="entry name" value="Glycogen Phosphorylase B"/>
    <property type="match status" value="1"/>
</dbReference>
<evidence type="ECO:0000313" key="2">
    <source>
        <dbReference type="EMBL" id="UOF91444.1"/>
    </source>
</evidence>
<keyword evidence="2" id="KW-0808">Transferase</keyword>
<evidence type="ECO:0000313" key="3">
    <source>
        <dbReference type="Proteomes" id="UP000830167"/>
    </source>
</evidence>